<dbReference type="STRING" id="1314782.A0A165PY38"/>
<proteinExistence type="predicted"/>
<gene>
    <name evidence="1" type="ORF">NEOLEDRAFT_1043089</name>
</gene>
<dbReference type="EMBL" id="KV425604">
    <property type="protein sequence ID" value="KZT21650.1"/>
    <property type="molecule type" value="Genomic_DNA"/>
</dbReference>
<dbReference type="AlphaFoldDB" id="A0A165PY38"/>
<dbReference type="Proteomes" id="UP000076761">
    <property type="component" value="Unassembled WGS sequence"/>
</dbReference>
<accession>A0A165PY38</accession>
<organism evidence="1 2">
    <name type="scientific">Neolentinus lepideus HHB14362 ss-1</name>
    <dbReference type="NCBI Taxonomy" id="1314782"/>
    <lineage>
        <taxon>Eukaryota</taxon>
        <taxon>Fungi</taxon>
        <taxon>Dikarya</taxon>
        <taxon>Basidiomycota</taxon>
        <taxon>Agaricomycotina</taxon>
        <taxon>Agaricomycetes</taxon>
        <taxon>Gloeophyllales</taxon>
        <taxon>Gloeophyllaceae</taxon>
        <taxon>Neolentinus</taxon>
    </lineage>
</organism>
<dbReference type="OrthoDB" id="2687876at2759"/>
<name>A0A165PY38_9AGAM</name>
<reference evidence="1 2" key="1">
    <citation type="journal article" date="2016" name="Mol. Biol. Evol.">
        <title>Comparative Genomics of Early-Diverging Mushroom-Forming Fungi Provides Insights into the Origins of Lignocellulose Decay Capabilities.</title>
        <authorList>
            <person name="Nagy L.G."/>
            <person name="Riley R."/>
            <person name="Tritt A."/>
            <person name="Adam C."/>
            <person name="Daum C."/>
            <person name="Floudas D."/>
            <person name="Sun H."/>
            <person name="Yadav J.S."/>
            <person name="Pangilinan J."/>
            <person name="Larsson K.H."/>
            <person name="Matsuura K."/>
            <person name="Barry K."/>
            <person name="Labutti K."/>
            <person name="Kuo R."/>
            <person name="Ohm R.A."/>
            <person name="Bhattacharya S.S."/>
            <person name="Shirouzu T."/>
            <person name="Yoshinaga Y."/>
            <person name="Martin F.M."/>
            <person name="Grigoriev I.V."/>
            <person name="Hibbett D.S."/>
        </authorList>
    </citation>
    <scope>NUCLEOTIDE SEQUENCE [LARGE SCALE GENOMIC DNA]</scope>
    <source>
        <strain evidence="1 2">HHB14362 ss-1</strain>
    </source>
</reference>
<evidence type="ECO:0000313" key="2">
    <source>
        <dbReference type="Proteomes" id="UP000076761"/>
    </source>
</evidence>
<dbReference type="InParanoid" id="A0A165PY38"/>
<protein>
    <recommendedName>
        <fullName evidence="3">Fungal-type protein kinase domain-containing protein</fullName>
    </recommendedName>
</protein>
<feature type="non-terminal residue" evidence="1">
    <location>
        <position position="69"/>
    </location>
</feature>
<keyword evidence="2" id="KW-1185">Reference proteome</keyword>
<feature type="non-terminal residue" evidence="1">
    <location>
        <position position="1"/>
    </location>
</feature>
<evidence type="ECO:0000313" key="1">
    <source>
        <dbReference type="EMBL" id="KZT21650.1"/>
    </source>
</evidence>
<evidence type="ECO:0008006" key="3">
    <source>
        <dbReference type="Google" id="ProtNLM"/>
    </source>
</evidence>
<sequence length="69" mass="7946">QGYCISPVINTFTTSDAFHYCMRVPNTVFWMTASPSMPHVLKGRIVNAFKAIHNRQVLHGDPQLRNMWI</sequence>